<name>A0AAV7CI11_ENGPU</name>
<protein>
    <recommendedName>
        <fullName evidence="1">PLC-beta PH domain-containing protein</fullName>
    </recommendedName>
</protein>
<evidence type="ECO:0000259" key="1">
    <source>
        <dbReference type="Pfam" id="PF17787"/>
    </source>
</evidence>
<comment type="caution">
    <text evidence="2">The sequence shown here is derived from an EMBL/GenBank/DDBJ whole genome shotgun (WGS) entry which is preliminary data.</text>
</comment>
<accession>A0AAV7CI11</accession>
<feature type="domain" description="PLC-beta PH" evidence="1">
    <location>
        <begin position="1"/>
        <end position="44"/>
    </location>
</feature>
<evidence type="ECO:0000313" key="3">
    <source>
        <dbReference type="Proteomes" id="UP000824782"/>
    </source>
</evidence>
<reference evidence="2" key="1">
    <citation type="thesis" date="2020" institute="ProQuest LLC" country="789 East Eisenhower Parkway, Ann Arbor, MI, USA">
        <title>Comparative Genomics and Chromosome Evolution.</title>
        <authorList>
            <person name="Mudd A.B."/>
        </authorList>
    </citation>
    <scope>NUCLEOTIDE SEQUENCE</scope>
    <source>
        <strain evidence="2">237g6f4</strain>
        <tissue evidence="2">Blood</tissue>
    </source>
</reference>
<keyword evidence="3" id="KW-1185">Reference proteome</keyword>
<dbReference type="AlphaFoldDB" id="A0AAV7CI11"/>
<dbReference type="Proteomes" id="UP000824782">
    <property type="component" value="Unassembled WGS sequence"/>
</dbReference>
<dbReference type="EMBL" id="WNYA01000003">
    <property type="protein sequence ID" value="KAG8583958.1"/>
    <property type="molecule type" value="Genomic_DNA"/>
</dbReference>
<dbReference type="SUPFAM" id="SSF50729">
    <property type="entry name" value="PH domain-like"/>
    <property type="match status" value="1"/>
</dbReference>
<evidence type="ECO:0000313" key="2">
    <source>
        <dbReference type="EMBL" id="KAG8583958.1"/>
    </source>
</evidence>
<dbReference type="Gene3D" id="2.30.29.240">
    <property type="match status" value="1"/>
</dbReference>
<organism evidence="2 3">
    <name type="scientific">Engystomops pustulosus</name>
    <name type="common">Tungara frog</name>
    <name type="synonym">Physalaemus pustulosus</name>
    <dbReference type="NCBI Taxonomy" id="76066"/>
    <lineage>
        <taxon>Eukaryota</taxon>
        <taxon>Metazoa</taxon>
        <taxon>Chordata</taxon>
        <taxon>Craniata</taxon>
        <taxon>Vertebrata</taxon>
        <taxon>Euteleostomi</taxon>
        <taxon>Amphibia</taxon>
        <taxon>Batrachia</taxon>
        <taxon>Anura</taxon>
        <taxon>Neobatrachia</taxon>
        <taxon>Hyloidea</taxon>
        <taxon>Leptodactylidae</taxon>
        <taxon>Leiuperinae</taxon>
        <taxon>Engystomops</taxon>
    </lineage>
</organism>
<dbReference type="InterPro" id="IPR037862">
    <property type="entry name" value="PLC-beta_PH"/>
</dbReference>
<gene>
    <name evidence="2" type="ORF">GDO81_008610</name>
</gene>
<dbReference type="Pfam" id="PF17787">
    <property type="entry name" value="PH_14"/>
    <property type="match status" value="1"/>
</dbReference>
<sequence>MFTIVYGPDLTNISYLNLVAFQEEIAKEWTDEIFSLATNLLAQNMSRDAFLEKAAEQSLTIVQFYVGEAPAKNCTPAKPATEYIRSWASSYNFFRSVKGPRISFSI</sequence>
<proteinExistence type="predicted"/>